<keyword evidence="1" id="KW-0418">Kinase</keyword>
<evidence type="ECO:0000313" key="2">
    <source>
        <dbReference type="Proteomes" id="UP000295124"/>
    </source>
</evidence>
<keyword evidence="2" id="KW-1185">Reference proteome</keyword>
<comment type="caution">
    <text evidence="1">The sequence shown here is derived from an EMBL/GenBank/DDBJ whole genome shotgun (WGS) entry which is preliminary data.</text>
</comment>
<dbReference type="InterPro" id="IPR006748">
    <property type="entry name" value="NH2Glyco/OHUrea_AB-resist_kin"/>
</dbReference>
<gene>
    <name evidence="1" type="ORF">E1263_25405</name>
</gene>
<proteinExistence type="predicted"/>
<sequence length="286" mass="32342">MIEVPDGFREMSRWWSDGATWMDALPGLVAAQCATWNLQVDGPLAWGSHALVIPVTRGSDQFVLRMNRPGPEVDALADALRWWDGRGMVYLYDVDAAAGAMLLERLTTPLATRPLDEAMAVLGQVMRRLAVPPKPEARSTGEIVRQRLIELEQRWEEGERPFDVAFLRMALEIGPRLVEPASDLSVNGDLHVHQVLAGAREPWITVDPLLYRGDIEYDLGRVLWMQLDEMTEIPPYFEIVVQEAGLVRDRARDWAVFRAVSYWSWGLANGLTEDPVRCERLLKALL</sequence>
<evidence type="ECO:0000313" key="1">
    <source>
        <dbReference type="EMBL" id="TDD56312.1"/>
    </source>
</evidence>
<dbReference type="GO" id="GO:0016773">
    <property type="term" value="F:phosphotransferase activity, alcohol group as acceptor"/>
    <property type="evidence" value="ECO:0007669"/>
    <property type="project" value="InterPro"/>
</dbReference>
<dbReference type="OrthoDB" id="3638028at2"/>
<protein>
    <submittedName>
        <fullName evidence="1">Kinase</fullName>
    </submittedName>
</protein>
<dbReference type="GO" id="GO:0019748">
    <property type="term" value="P:secondary metabolic process"/>
    <property type="evidence" value="ECO:0007669"/>
    <property type="project" value="InterPro"/>
</dbReference>
<name>A0A4R4ZI64_9ACTN</name>
<dbReference type="Proteomes" id="UP000295124">
    <property type="component" value="Unassembled WGS sequence"/>
</dbReference>
<dbReference type="Pfam" id="PF04655">
    <property type="entry name" value="APH_6_hur"/>
    <property type="match status" value="1"/>
</dbReference>
<keyword evidence="1" id="KW-0808">Transferase</keyword>
<dbReference type="EMBL" id="SMKX01000084">
    <property type="protein sequence ID" value="TDD56312.1"/>
    <property type="molecule type" value="Genomic_DNA"/>
</dbReference>
<accession>A0A4R4ZI64</accession>
<organism evidence="1 2">
    <name type="scientific">Kribbella antibiotica</name>
    <dbReference type="NCBI Taxonomy" id="190195"/>
    <lineage>
        <taxon>Bacteria</taxon>
        <taxon>Bacillati</taxon>
        <taxon>Actinomycetota</taxon>
        <taxon>Actinomycetes</taxon>
        <taxon>Propionibacteriales</taxon>
        <taxon>Kribbellaceae</taxon>
        <taxon>Kribbella</taxon>
    </lineage>
</organism>
<dbReference type="GO" id="GO:0016301">
    <property type="term" value="F:kinase activity"/>
    <property type="evidence" value="ECO:0007669"/>
    <property type="project" value="UniProtKB-KW"/>
</dbReference>
<dbReference type="InterPro" id="IPR011009">
    <property type="entry name" value="Kinase-like_dom_sf"/>
</dbReference>
<dbReference type="RefSeq" id="WP_132171632.1">
    <property type="nucleotide sequence ID" value="NZ_SMKX01000084.1"/>
</dbReference>
<reference evidence="1 2" key="1">
    <citation type="submission" date="2019-03" db="EMBL/GenBank/DDBJ databases">
        <title>Draft genome sequences of novel Actinobacteria.</title>
        <authorList>
            <person name="Sahin N."/>
            <person name="Ay H."/>
            <person name="Saygin H."/>
        </authorList>
    </citation>
    <scope>NUCLEOTIDE SEQUENCE [LARGE SCALE GENOMIC DNA]</scope>
    <source>
        <strain evidence="1 2">JCM 13523</strain>
    </source>
</reference>
<dbReference type="AlphaFoldDB" id="A0A4R4ZI64"/>
<dbReference type="SUPFAM" id="SSF56112">
    <property type="entry name" value="Protein kinase-like (PK-like)"/>
    <property type="match status" value="1"/>
</dbReference>